<dbReference type="NCBIfam" id="TIGR01241">
    <property type="entry name" value="FtsH_fam"/>
    <property type="match status" value="1"/>
</dbReference>
<dbReference type="Pfam" id="PF01434">
    <property type="entry name" value="Peptidase_M41"/>
    <property type="match status" value="1"/>
</dbReference>
<feature type="binding site" evidence="15">
    <location>
        <position position="434"/>
    </location>
    <ligand>
        <name>Zn(2+)</name>
        <dbReference type="ChEBI" id="CHEBI:29105"/>
        <note>catalytic</note>
    </ligand>
</feature>
<evidence type="ECO:0000259" key="17">
    <source>
        <dbReference type="SMART" id="SM00382"/>
    </source>
</evidence>
<keyword evidence="10 15" id="KW-0067">ATP-binding</keyword>
<evidence type="ECO:0000256" key="10">
    <source>
        <dbReference type="ARBA" id="ARBA00022840"/>
    </source>
</evidence>
<keyword evidence="3 15" id="KW-1003">Cell membrane</keyword>
<dbReference type="FunFam" id="1.10.8.60:FF:000001">
    <property type="entry name" value="ATP-dependent zinc metalloprotease FtsH"/>
    <property type="match status" value="1"/>
</dbReference>
<feature type="domain" description="AAA+ ATPase" evidence="17">
    <location>
        <begin position="195"/>
        <end position="334"/>
    </location>
</feature>
<dbReference type="InterPro" id="IPR003959">
    <property type="entry name" value="ATPase_AAA_core"/>
</dbReference>
<dbReference type="SUPFAM" id="SSF52540">
    <property type="entry name" value="P-loop containing nucleoside triphosphate hydrolases"/>
    <property type="match status" value="1"/>
</dbReference>
<comment type="similarity">
    <text evidence="16">Belongs to the AAA ATPase family.</text>
</comment>
<proteinExistence type="inferred from homology"/>
<dbReference type="GO" id="GO:0006508">
    <property type="term" value="P:proteolysis"/>
    <property type="evidence" value="ECO:0007669"/>
    <property type="project" value="UniProtKB-KW"/>
</dbReference>
<evidence type="ECO:0000256" key="7">
    <source>
        <dbReference type="ARBA" id="ARBA00022741"/>
    </source>
</evidence>
<keyword evidence="18" id="KW-0131">Cell cycle</keyword>
<comment type="caution">
    <text evidence="18">The sequence shown here is derived from an EMBL/GenBank/DDBJ whole genome shotgun (WGS) entry which is preliminary data.</text>
</comment>
<dbReference type="GO" id="GO:0004176">
    <property type="term" value="F:ATP-dependent peptidase activity"/>
    <property type="evidence" value="ECO:0007669"/>
    <property type="project" value="InterPro"/>
</dbReference>
<keyword evidence="6 15" id="KW-0479">Metal-binding</keyword>
<dbReference type="GO" id="GO:0016887">
    <property type="term" value="F:ATP hydrolysis activity"/>
    <property type="evidence" value="ECO:0007669"/>
    <property type="project" value="UniProtKB-UniRule"/>
</dbReference>
<evidence type="ECO:0000256" key="1">
    <source>
        <dbReference type="ARBA" id="ARBA00004370"/>
    </source>
</evidence>
<keyword evidence="8 15" id="KW-0378">Hydrolase</keyword>
<keyword evidence="12 15" id="KW-0482">Metalloprotease</keyword>
<evidence type="ECO:0000313" key="18">
    <source>
        <dbReference type="EMBL" id="OHA46492.1"/>
    </source>
</evidence>
<dbReference type="SUPFAM" id="SSF140990">
    <property type="entry name" value="FtsH protease domain-like"/>
    <property type="match status" value="1"/>
</dbReference>
<dbReference type="InterPro" id="IPR000642">
    <property type="entry name" value="Peptidase_M41"/>
</dbReference>
<keyword evidence="13 15" id="KW-0472">Membrane</keyword>
<evidence type="ECO:0000256" key="15">
    <source>
        <dbReference type="HAMAP-Rule" id="MF_01458"/>
    </source>
</evidence>
<comment type="subcellular location">
    <subcellularLocation>
        <location evidence="15">Cell membrane</location>
        <topology evidence="15">Multi-pass membrane protein</topology>
        <orientation evidence="15">Cytoplasmic side</orientation>
    </subcellularLocation>
    <subcellularLocation>
        <location evidence="1">Membrane</location>
    </subcellularLocation>
</comment>
<dbReference type="GO" id="GO:0008270">
    <property type="term" value="F:zinc ion binding"/>
    <property type="evidence" value="ECO:0007669"/>
    <property type="project" value="UniProtKB-UniRule"/>
</dbReference>
<evidence type="ECO:0000256" key="14">
    <source>
        <dbReference type="ARBA" id="ARBA00061570"/>
    </source>
</evidence>
<evidence type="ECO:0000256" key="5">
    <source>
        <dbReference type="ARBA" id="ARBA00022692"/>
    </source>
</evidence>
<dbReference type="PROSITE" id="PS00674">
    <property type="entry name" value="AAA"/>
    <property type="match status" value="1"/>
</dbReference>
<accession>A0A1G2PFX0</accession>
<evidence type="ECO:0000256" key="16">
    <source>
        <dbReference type="RuleBase" id="RU003651"/>
    </source>
</evidence>
<dbReference type="GO" id="GO:0005886">
    <property type="term" value="C:plasma membrane"/>
    <property type="evidence" value="ECO:0007669"/>
    <property type="project" value="UniProtKB-SubCell"/>
</dbReference>
<evidence type="ECO:0000256" key="9">
    <source>
        <dbReference type="ARBA" id="ARBA00022833"/>
    </source>
</evidence>
<keyword evidence="11 15" id="KW-1133">Transmembrane helix</keyword>
<comment type="similarity">
    <text evidence="2 15">In the C-terminal section; belongs to the peptidase M41 family.</text>
</comment>
<evidence type="ECO:0000256" key="8">
    <source>
        <dbReference type="ARBA" id="ARBA00022801"/>
    </source>
</evidence>
<gene>
    <name evidence="15" type="primary">ftsH</name>
    <name evidence="18" type="ORF">A2828_01445</name>
</gene>
<evidence type="ECO:0000313" key="19">
    <source>
        <dbReference type="Proteomes" id="UP000178869"/>
    </source>
</evidence>
<dbReference type="SMART" id="SM00382">
    <property type="entry name" value="AAA"/>
    <property type="match status" value="1"/>
</dbReference>
<dbReference type="Gene3D" id="1.10.8.60">
    <property type="match status" value="1"/>
</dbReference>
<dbReference type="Pfam" id="PF06480">
    <property type="entry name" value="FtsH_ext"/>
    <property type="match status" value="1"/>
</dbReference>
<feature type="binding site" evidence="15">
    <location>
        <position position="430"/>
    </location>
    <ligand>
        <name>Zn(2+)</name>
        <dbReference type="ChEBI" id="CHEBI:29105"/>
        <note>catalytic</note>
    </ligand>
</feature>
<keyword evidence="18" id="KW-0132">Cell division</keyword>
<dbReference type="InterPro" id="IPR041569">
    <property type="entry name" value="AAA_lid_3"/>
</dbReference>
<dbReference type="FunFam" id="1.20.58.760:FF:000001">
    <property type="entry name" value="ATP-dependent zinc metalloprotease FtsH"/>
    <property type="match status" value="1"/>
</dbReference>
<dbReference type="InterPro" id="IPR027417">
    <property type="entry name" value="P-loop_NTPase"/>
</dbReference>
<feature type="transmembrane region" description="Helical" evidence="15">
    <location>
        <begin position="110"/>
        <end position="131"/>
    </location>
</feature>
<organism evidence="18 19">
    <name type="scientific">Candidatus Terrybacteria bacterium RIFCSPHIGHO2_01_FULL_43_35</name>
    <dbReference type="NCBI Taxonomy" id="1802361"/>
    <lineage>
        <taxon>Bacteria</taxon>
        <taxon>Candidatus Terryibacteriota</taxon>
    </lineage>
</organism>
<dbReference type="GO" id="GO:0004222">
    <property type="term" value="F:metalloendopeptidase activity"/>
    <property type="evidence" value="ECO:0007669"/>
    <property type="project" value="InterPro"/>
</dbReference>
<sequence length="613" mass="66744">MKKTTSQNIVWYAVIVILILMAFSFLNGSNTSPSEVSFSQVVSQIKEGKVDKIVVSRDDSLAITLKDGTQETSQKEQYAPLAQILKDNYGLSVEQITKANIIPLKEEDNFLPQLLIMLLPIILIGGIFLYMMRSAQKTNGTALDFGKSKARLFGGSRVKTTFADVAGAEEAKVELQELVEFLKDPDQFTSMGARIPHGILLVGPPGCGKTLIARAVAGEANVPFFTLSASEFVEMFVGVGASRVRDLFERAKKNSPSIIFIDEIDAVGRQRGTGLGGSHDEREQTLNQVLVEMDGFETNSSVIVIAATNRADILDPALIRPGRFDRQVSIPRPDVKGRAAILKVHVRGKPLSPDADLEAIAKITHGFSGADLENLVNEAAILTVRKQKKDKTIQHITTLELTEALDKVVAGPENRSRVVSDKDKNIITYHESGHALVGHLLPDCDPIYKITNVAHGSALGYTMPLPQEDYLLHSKAQLEAQLASVLAGNAAEKVVYNDVTTGASNDLEKATAIAKNMVMRYGMSGRVGHRVAGSDGHVVFLGRDYAANDDYGGELADQIDQEIKFILDSAYEKAENLLRKNRDRLDNLAQSLLVAETLQGDELQAILGPRTSN</sequence>
<dbReference type="InterPro" id="IPR003960">
    <property type="entry name" value="ATPase_AAA_CS"/>
</dbReference>
<evidence type="ECO:0000256" key="4">
    <source>
        <dbReference type="ARBA" id="ARBA00022670"/>
    </source>
</evidence>
<dbReference type="CDD" id="cd19501">
    <property type="entry name" value="RecA-like_FtsH"/>
    <property type="match status" value="1"/>
</dbReference>
<dbReference type="GO" id="GO:0030163">
    <property type="term" value="P:protein catabolic process"/>
    <property type="evidence" value="ECO:0007669"/>
    <property type="project" value="UniProtKB-UniRule"/>
</dbReference>
<dbReference type="InterPro" id="IPR011546">
    <property type="entry name" value="Pept_M41_FtsH_extracell"/>
</dbReference>
<evidence type="ECO:0000256" key="3">
    <source>
        <dbReference type="ARBA" id="ARBA00022475"/>
    </source>
</evidence>
<dbReference type="InterPro" id="IPR037219">
    <property type="entry name" value="Peptidase_M41-like"/>
</dbReference>
<feature type="active site" evidence="15">
    <location>
        <position position="431"/>
    </location>
</feature>
<reference evidence="18 19" key="1">
    <citation type="journal article" date="2016" name="Nat. Commun.">
        <title>Thousands of microbial genomes shed light on interconnected biogeochemical processes in an aquifer system.</title>
        <authorList>
            <person name="Anantharaman K."/>
            <person name="Brown C.T."/>
            <person name="Hug L.A."/>
            <person name="Sharon I."/>
            <person name="Castelle C.J."/>
            <person name="Probst A.J."/>
            <person name="Thomas B.C."/>
            <person name="Singh A."/>
            <person name="Wilkins M.J."/>
            <person name="Karaoz U."/>
            <person name="Brodie E.L."/>
            <person name="Williams K.H."/>
            <person name="Hubbard S.S."/>
            <person name="Banfield J.F."/>
        </authorList>
    </citation>
    <scope>NUCLEOTIDE SEQUENCE [LARGE SCALE GENOMIC DNA]</scope>
</reference>
<dbReference type="Gene3D" id="1.20.58.760">
    <property type="entry name" value="Peptidase M41"/>
    <property type="match status" value="1"/>
</dbReference>
<keyword evidence="9 15" id="KW-0862">Zinc</keyword>
<dbReference type="GO" id="GO:0051301">
    <property type="term" value="P:cell division"/>
    <property type="evidence" value="ECO:0007669"/>
    <property type="project" value="UniProtKB-KW"/>
</dbReference>
<dbReference type="Pfam" id="PF00004">
    <property type="entry name" value="AAA"/>
    <property type="match status" value="1"/>
</dbReference>
<evidence type="ECO:0000256" key="11">
    <source>
        <dbReference type="ARBA" id="ARBA00022989"/>
    </source>
</evidence>
<evidence type="ECO:0000256" key="2">
    <source>
        <dbReference type="ARBA" id="ARBA00010044"/>
    </source>
</evidence>
<evidence type="ECO:0000256" key="12">
    <source>
        <dbReference type="ARBA" id="ARBA00023049"/>
    </source>
</evidence>
<feature type="transmembrane region" description="Helical" evidence="15">
    <location>
        <begin position="9"/>
        <end position="26"/>
    </location>
</feature>
<comment type="subunit">
    <text evidence="15">Homohexamer.</text>
</comment>
<comment type="similarity">
    <text evidence="14 15">In the central section; belongs to the AAA ATPase family.</text>
</comment>
<comment type="caution">
    <text evidence="15">Lacks conserved residue(s) required for the propagation of feature annotation.</text>
</comment>
<protein>
    <recommendedName>
        <fullName evidence="15">ATP-dependent zinc metalloprotease FtsH</fullName>
        <ecNumber evidence="15">3.4.24.-</ecNumber>
    </recommendedName>
</protein>
<keyword evidence="5 15" id="KW-0812">Transmembrane</keyword>
<keyword evidence="4 15" id="KW-0645">Protease</keyword>
<dbReference type="PANTHER" id="PTHR23076:SF97">
    <property type="entry name" value="ATP-DEPENDENT ZINC METALLOPROTEASE YME1L1"/>
    <property type="match status" value="1"/>
</dbReference>
<dbReference type="PANTHER" id="PTHR23076">
    <property type="entry name" value="METALLOPROTEASE M41 FTSH"/>
    <property type="match status" value="1"/>
</dbReference>
<dbReference type="Pfam" id="PF17862">
    <property type="entry name" value="AAA_lid_3"/>
    <property type="match status" value="1"/>
</dbReference>
<feature type="binding site" evidence="15">
    <location>
        <position position="506"/>
    </location>
    <ligand>
        <name>Zn(2+)</name>
        <dbReference type="ChEBI" id="CHEBI:29105"/>
        <note>catalytic</note>
    </ligand>
</feature>
<dbReference type="Proteomes" id="UP000178869">
    <property type="component" value="Unassembled WGS sequence"/>
</dbReference>
<dbReference type="InterPro" id="IPR005936">
    <property type="entry name" value="FtsH"/>
</dbReference>
<dbReference type="EMBL" id="MHSR01000014">
    <property type="protein sequence ID" value="OHA46492.1"/>
    <property type="molecule type" value="Genomic_DNA"/>
</dbReference>
<comment type="cofactor">
    <cofactor evidence="15">
        <name>Zn(2+)</name>
        <dbReference type="ChEBI" id="CHEBI:29105"/>
    </cofactor>
    <text evidence="15">Binds 1 zinc ion per subunit.</text>
</comment>
<dbReference type="EC" id="3.4.24.-" evidence="15"/>
<keyword evidence="7 15" id="KW-0547">Nucleotide-binding</keyword>
<dbReference type="FunFam" id="3.40.50.300:FF:000001">
    <property type="entry name" value="ATP-dependent zinc metalloprotease FtsH"/>
    <property type="match status" value="1"/>
</dbReference>
<dbReference type="InterPro" id="IPR003593">
    <property type="entry name" value="AAA+_ATPase"/>
</dbReference>
<name>A0A1G2PFX0_9BACT</name>
<comment type="function">
    <text evidence="15">Acts as a processive, ATP-dependent zinc metallopeptidase for both cytoplasmic and membrane proteins. Plays a role in the quality control of integral membrane proteins.</text>
</comment>
<dbReference type="HAMAP" id="MF_01458">
    <property type="entry name" value="FtsH"/>
    <property type="match status" value="1"/>
</dbReference>
<dbReference type="AlphaFoldDB" id="A0A1G2PFX0"/>
<dbReference type="Gene3D" id="3.40.50.300">
    <property type="entry name" value="P-loop containing nucleotide triphosphate hydrolases"/>
    <property type="match status" value="1"/>
</dbReference>
<evidence type="ECO:0000256" key="13">
    <source>
        <dbReference type="ARBA" id="ARBA00023136"/>
    </source>
</evidence>
<dbReference type="GO" id="GO:0005524">
    <property type="term" value="F:ATP binding"/>
    <property type="evidence" value="ECO:0007669"/>
    <property type="project" value="UniProtKB-UniRule"/>
</dbReference>
<evidence type="ECO:0000256" key="6">
    <source>
        <dbReference type="ARBA" id="ARBA00022723"/>
    </source>
</evidence>